<feature type="compositionally biased region" description="Low complexity" evidence="5">
    <location>
        <begin position="107"/>
        <end position="117"/>
    </location>
</feature>
<dbReference type="Proteomes" id="UP000789342">
    <property type="component" value="Unassembled WGS sequence"/>
</dbReference>
<protein>
    <submittedName>
        <fullName evidence="7">622_t:CDS:1</fullName>
    </submittedName>
</protein>
<dbReference type="AlphaFoldDB" id="A0A9N9NY48"/>
<organism evidence="7 8">
    <name type="scientific">Acaulospora morrowiae</name>
    <dbReference type="NCBI Taxonomy" id="94023"/>
    <lineage>
        <taxon>Eukaryota</taxon>
        <taxon>Fungi</taxon>
        <taxon>Fungi incertae sedis</taxon>
        <taxon>Mucoromycota</taxon>
        <taxon>Glomeromycotina</taxon>
        <taxon>Glomeromycetes</taxon>
        <taxon>Diversisporales</taxon>
        <taxon>Acaulosporaceae</taxon>
        <taxon>Acaulospora</taxon>
    </lineage>
</organism>
<dbReference type="Gene3D" id="3.40.50.11610">
    <property type="entry name" value="Multifunctional 2-oxoglutarate metabolism enzyme, C-terminal domain"/>
    <property type="match status" value="1"/>
</dbReference>
<dbReference type="Pfam" id="PF16870">
    <property type="entry name" value="OxoGdeHyase_C"/>
    <property type="match status" value="1"/>
</dbReference>
<evidence type="ECO:0000256" key="1">
    <source>
        <dbReference type="ARBA" id="ARBA00001964"/>
    </source>
</evidence>
<dbReference type="InterPro" id="IPR011603">
    <property type="entry name" value="2oxoglutarate_DH_E1"/>
</dbReference>
<gene>
    <name evidence="7" type="ORF">AMORRO_LOCUS16816</name>
</gene>
<evidence type="ECO:0000259" key="6">
    <source>
        <dbReference type="Pfam" id="PF16870"/>
    </source>
</evidence>
<dbReference type="GO" id="GO:0030976">
    <property type="term" value="F:thiamine pyrophosphate binding"/>
    <property type="evidence" value="ECO:0007669"/>
    <property type="project" value="InterPro"/>
</dbReference>
<keyword evidence="3" id="KW-0560">Oxidoreductase</keyword>
<evidence type="ECO:0000256" key="2">
    <source>
        <dbReference type="ARBA" id="ARBA00006936"/>
    </source>
</evidence>
<name>A0A9N9NY48_9GLOM</name>
<evidence type="ECO:0000313" key="7">
    <source>
        <dbReference type="EMBL" id="CAG8774572.1"/>
    </source>
</evidence>
<dbReference type="GO" id="GO:0006099">
    <property type="term" value="P:tricarboxylic acid cycle"/>
    <property type="evidence" value="ECO:0007669"/>
    <property type="project" value="TreeGrafter"/>
</dbReference>
<dbReference type="PANTHER" id="PTHR23152">
    <property type="entry name" value="2-OXOGLUTARATE DEHYDROGENASE"/>
    <property type="match status" value="1"/>
</dbReference>
<dbReference type="GO" id="GO:0004591">
    <property type="term" value="F:oxoglutarate dehydrogenase (succinyl-transferring) activity"/>
    <property type="evidence" value="ECO:0007669"/>
    <property type="project" value="TreeGrafter"/>
</dbReference>
<feature type="non-terminal residue" evidence="7">
    <location>
        <position position="1"/>
    </location>
</feature>
<feature type="non-terminal residue" evidence="7">
    <location>
        <position position="129"/>
    </location>
</feature>
<evidence type="ECO:0000256" key="3">
    <source>
        <dbReference type="ARBA" id="ARBA00023002"/>
    </source>
</evidence>
<feature type="domain" description="2-oxoglutarate dehydrogenase E1 component/KDG C-terminal" evidence="6">
    <location>
        <begin position="2"/>
        <end position="76"/>
    </location>
</feature>
<keyword evidence="8" id="KW-1185">Reference proteome</keyword>
<feature type="region of interest" description="Disordered" evidence="5">
    <location>
        <begin position="107"/>
        <end position="129"/>
    </location>
</feature>
<accession>A0A9N9NY48</accession>
<proteinExistence type="inferred from homology"/>
<keyword evidence="4" id="KW-0786">Thiamine pyrophosphate</keyword>
<comment type="similarity">
    <text evidence="2">Belongs to the alpha-ketoglutarate dehydrogenase family.</text>
</comment>
<comment type="caution">
    <text evidence="7">The sequence shown here is derived from an EMBL/GenBank/DDBJ whole genome shotgun (WGS) entry which is preliminary data.</text>
</comment>
<evidence type="ECO:0000313" key="8">
    <source>
        <dbReference type="Proteomes" id="UP000789342"/>
    </source>
</evidence>
<evidence type="ECO:0000256" key="4">
    <source>
        <dbReference type="ARBA" id="ARBA00023052"/>
    </source>
</evidence>
<feature type="region of interest" description="Disordered" evidence="5">
    <location>
        <begin position="36"/>
        <end position="68"/>
    </location>
</feature>
<dbReference type="EMBL" id="CAJVPV010048537">
    <property type="protein sequence ID" value="CAG8774572.1"/>
    <property type="molecule type" value="Genomic_DNA"/>
</dbReference>
<dbReference type="OrthoDB" id="413077at2759"/>
<sequence length="129" mass="14340">HIDKYPNAQLIWAQEEPLNSGAWSYVAPRIRTLMNQSKRHEGKAAIPSTRPPSASPATGNKKQHIQEEHNLLSRALMGQVMKPKEVISGVPVWIMDEINLEDSIYSTPTTTTARSTSPLNQGNDISTEH</sequence>
<dbReference type="InterPro" id="IPR042179">
    <property type="entry name" value="KGD_C_sf"/>
</dbReference>
<dbReference type="GO" id="GO:0005739">
    <property type="term" value="C:mitochondrion"/>
    <property type="evidence" value="ECO:0007669"/>
    <property type="project" value="TreeGrafter"/>
</dbReference>
<dbReference type="PANTHER" id="PTHR23152:SF4">
    <property type="entry name" value="2-OXOADIPATE DEHYDROGENASE COMPLEX COMPONENT E1"/>
    <property type="match status" value="1"/>
</dbReference>
<feature type="compositionally biased region" description="Polar residues" evidence="5">
    <location>
        <begin position="118"/>
        <end position="129"/>
    </location>
</feature>
<comment type="cofactor">
    <cofactor evidence="1">
        <name>thiamine diphosphate</name>
        <dbReference type="ChEBI" id="CHEBI:58937"/>
    </cofactor>
</comment>
<evidence type="ECO:0000256" key="5">
    <source>
        <dbReference type="SAM" id="MobiDB-lite"/>
    </source>
</evidence>
<dbReference type="GO" id="GO:0045252">
    <property type="term" value="C:oxoglutarate dehydrogenase complex"/>
    <property type="evidence" value="ECO:0007669"/>
    <property type="project" value="TreeGrafter"/>
</dbReference>
<dbReference type="InterPro" id="IPR031717">
    <property type="entry name" value="ODO-1/KGD_C"/>
</dbReference>
<reference evidence="7" key="1">
    <citation type="submission" date="2021-06" db="EMBL/GenBank/DDBJ databases">
        <authorList>
            <person name="Kallberg Y."/>
            <person name="Tangrot J."/>
            <person name="Rosling A."/>
        </authorList>
    </citation>
    <scope>NUCLEOTIDE SEQUENCE</scope>
    <source>
        <strain evidence="7">CL551</strain>
    </source>
</reference>